<dbReference type="SUPFAM" id="SSF46626">
    <property type="entry name" value="Cytochrome c"/>
    <property type="match status" value="1"/>
</dbReference>
<protein>
    <recommendedName>
        <fullName evidence="7">Cytochrome c domain-containing protein</fullName>
    </recommendedName>
</protein>
<dbReference type="AlphaFoldDB" id="A0A517MAY0"/>
<dbReference type="InterPro" id="IPR018247">
    <property type="entry name" value="EF_Hand_1_Ca_BS"/>
</dbReference>
<dbReference type="InterPro" id="IPR008977">
    <property type="entry name" value="PHM/PNGase_F_dom_sf"/>
</dbReference>
<dbReference type="Proteomes" id="UP000320672">
    <property type="component" value="Chromosome"/>
</dbReference>
<keyword evidence="2 5" id="KW-0479">Metal-binding</keyword>
<dbReference type="PROSITE" id="PS00018">
    <property type="entry name" value="EF_HAND_1"/>
    <property type="match status" value="1"/>
</dbReference>
<keyword evidence="3 5" id="KW-0408">Iron</keyword>
<dbReference type="GO" id="GO:0020037">
    <property type="term" value="F:heme binding"/>
    <property type="evidence" value="ECO:0007669"/>
    <property type="project" value="InterPro"/>
</dbReference>
<gene>
    <name evidence="8" type="ORF">FF011L_07620</name>
</gene>
<keyword evidence="4" id="KW-1015">Disulfide bond</keyword>
<dbReference type="OrthoDB" id="9788721at2"/>
<dbReference type="GO" id="GO:0009055">
    <property type="term" value="F:electron transfer activity"/>
    <property type="evidence" value="ECO:0007669"/>
    <property type="project" value="InterPro"/>
</dbReference>
<dbReference type="RefSeq" id="WP_145350192.1">
    <property type="nucleotide sequence ID" value="NZ_CP036262.1"/>
</dbReference>
<evidence type="ECO:0000259" key="7">
    <source>
        <dbReference type="PROSITE" id="PS51007"/>
    </source>
</evidence>
<feature type="domain" description="Cytochrome c" evidence="7">
    <location>
        <begin position="23"/>
        <end position="116"/>
    </location>
</feature>
<evidence type="ECO:0000256" key="5">
    <source>
        <dbReference type="PROSITE-ProRule" id="PRU00433"/>
    </source>
</evidence>
<evidence type="ECO:0000256" key="6">
    <source>
        <dbReference type="SAM" id="SignalP"/>
    </source>
</evidence>
<evidence type="ECO:0000313" key="8">
    <source>
        <dbReference type="EMBL" id="QDS92026.1"/>
    </source>
</evidence>
<evidence type="ECO:0000256" key="2">
    <source>
        <dbReference type="ARBA" id="ARBA00022723"/>
    </source>
</evidence>
<dbReference type="Gene3D" id="2.60.120.230">
    <property type="match status" value="1"/>
</dbReference>
<evidence type="ECO:0000313" key="9">
    <source>
        <dbReference type="Proteomes" id="UP000320672"/>
    </source>
</evidence>
<sequence length="541" mass="60292" precursor="true">MRLLKSFLIGLVSVVASSVTAWNSAAAKDRIIAYDRDIAPIMREHCAGCHRPGQSGPFSLLSRSDVVRQAATIGAVVEDGYMPPWKPVPTGIKFANDRRLTPEEKDLIEQWVSQLTSPEYEAELVDLPVEPLDSVNERSAWSLGPPDLVVRMREPFAVPAEGPDIYRSFVMPVGLADDRWIKAMELHSMARGTVHHALFFVDPDGTARTRSKRDGQTGFSGMSFLSPSGSGFDAIAKNMNRGLGGYVPGAIPNRLPDDLARKLPAGSDIVMQTHFHPIGREVNEQAELGLYFAKQPPSQRIIPIQVPALFGIGAGIDIPAGNENYLVADTYKLPIDVEAIEIGGHAHYLCKSMRMTAIQPDGKQLDLLRIDSWDLDWQDQYQFKNRISLPKGTMLRVQIRYDNSDSNPSNPFSPPRRVQWGRESNDEMGSIVLHVVARTEADREVLEQDIERFTLASIRRRIDSRTKSFSRLTGLKPGVNLLLTLFDRNHDGALQGEEIPVSHRNNLLDFFDLDADQTLSSAELKRARELYAKLMQSDDDS</sequence>
<keyword evidence="9" id="KW-1185">Reference proteome</keyword>
<dbReference type="InterPro" id="IPR014784">
    <property type="entry name" value="Cu2_ascorb_mOase-like_C"/>
</dbReference>
<dbReference type="GO" id="GO:0005507">
    <property type="term" value="F:copper ion binding"/>
    <property type="evidence" value="ECO:0007669"/>
    <property type="project" value="InterPro"/>
</dbReference>
<dbReference type="InterPro" id="IPR009056">
    <property type="entry name" value="Cyt_c-like_dom"/>
</dbReference>
<reference evidence="8 9" key="1">
    <citation type="submission" date="2019-02" db="EMBL/GenBank/DDBJ databases">
        <title>Deep-cultivation of Planctomycetes and their phenomic and genomic characterization uncovers novel biology.</title>
        <authorList>
            <person name="Wiegand S."/>
            <person name="Jogler M."/>
            <person name="Boedeker C."/>
            <person name="Pinto D."/>
            <person name="Vollmers J."/>
            <person name="Rivas-Marin E."/>
            <person name="Kohn T."/>
            <person name="Peeters S.H."/>
            <person name="Heuer A."/>
            <person name="Rast P."/>
            <person name="Oberbeckmann S."/>
            <person name="Bunk B."/>
            <person name="Jeske O."/>
            <person name="Meyerdierks A."/>
            <person name="Storesund J.E."/>
            <person name="Kallscheuer N."/>
            <person name="Luecker S."/>
            <person name="Lage O.M."/>
            <person name="Pohl T."/>
            <person name="Merkel B.J."/>
            <person name="Hornburger P."/>
            <person name="Mueller R.-W."/>
            <person name="Bruemmer F."/>
            <person name="Labrenz M."/>
            <person name="Spormann A.M."/>
            <person name="Op den Camp H."/>
            <person name="Overmann J."/>
            <person name="Amann R."/>
            <person name="Jetten M.S.M."/>
            <person name="Mascher T."/>
            <person name="Medema M.H."/>
            <person name="Devos D.P."/>
            <person name="Kaster A.-K."/>
            <person name="Ovreas L."/>
            <person name="Rohde M."/>
            <person name="Galperin M.Y."/>
            <person name="Jogler C."/>
        </authorList>
    </citation>
    <scope>NUCLEOTIDE SEQUENCE [LARGE SCALE GENOMIC DNA]</scope>
    <source>
        <strain evidence="8 9">FF011L</strain>
    </source>
</reference>
<dbReference type="SUPFAM" id="SSF49742">
    <property type="entry name" value="PHM/PNGase F"/>
    <property type="match status" value="2"/>
</dbReference>
<dbReference type="Gene3D" id="2.60.120.310">
    <property type="entry name" value="Copper type II, ascorbate-dependent monooxygenase, N-terminal domain"/>
    <property type="match status" value="1"/>
</dbReference>
<dbReference type="KEGG" id="rml:FF011L_07620"/>
<evidence type="ECO:0000256" key="1">
    <source>
        <dbReference type="ARBA" id="ARBA00022617"/>
    </source>
</evidence>
<dbReference type="PROSITE" id="PS51007">
    <property type="entry name" value="CYTC"/>
    <property type="match status" value="1"/>
</dbReference>
<evidence type="ECO:0000256" key="4">
    <source>
        <dbReference type="ARBA" id="ARBA00023157"/>
    </source>
</evidence>
<proteinExistence type="predicted"/>
<dbReference type="InterPro" id="IPR036909">
    <property type="entry name" value="Cyt_c-like_dom_sf"/>
</dbReference>
<evidence type="ECO:0000256" key="3">
    <source>
        <dbReference type="ARBA" id="ARBA00023004"/>
    </source>
</evidence>
<accession>A0A517MAY0</accession>
<name>A0A517MAY0_9BACT</name>
<feature type="chain" id="PRO_5022138804" description="Cytochrome c domain-containing protein" evidence="6">
    <location>
        <begin position="22"/>
        <end position="541"/>
    </location>
</feature>
<dbReference type="EMBL" id="CP036262">
    <property type="protein sequence ID" value="QDS92026.1"/>
    <property type="molecule type" value="Genomic_DNA"/>
</dbReference>
<organism evidence="8 9">
    <name type="scientific">Roseimaritima multifibrata</name>
    <dbReference type="NCBI Taxonomy" id="1930274"/>
    <lineage>
        <taxon>Bacteria</taxon>
        <taxon>Pseudomonadati</taxon>
        <taxon>Planctomycetota</taxon>
        <taxon>Planctomycetia</taxon>
        <taxon>Pirellulales</taxon>
        <taxon>Pirellulaceae</taxon>
        <taxon>Roseimaritima</taxon>
    </lineage>
</organism>
<keyword evidence="6" id="KW-0732">Signal</keyword>
<dbReference type="InterPro" id="IPR036939">
    <property type="entry name" value="Cu2_ascorb_mOase_N_sf"/>
</dbReference>
<feature type="signal peptide" evidence="6">
    <location>
        <begin position="1"/>
        <end position="21"/>
    </location>
</feature>
<keyword evidence="1 5" id="KW-0349">Heme</keyword>
<dbReference type="GO" id="GO:0016715">
    <property type="term" value="F:oxidoreductase activity, acting on paired donors, with incorporation or reduction of molecular oxygen, reduced ascorbate as one donor, and incorporation of one atom of oxygen"/>
    <property type="evidence" value="ECO:0007669"/>
    <property type="project" value="InterPro"/>
</dbReference>